<reference evidence="1" key="1">
    <citation type="submission" date="2023-03" db="EMBL/GenBank/DDBJ databases">
        <title>Andean soil-derived lignocellulolytic bacterial consortium as a source of novel taxa and putative plastic-active enzymes.</title>
        <authorList>
            <person name="Diaz-Garcia L."/>
            <person name="Chuvochina M."/>
            <person name="Feuerriegel G."/>
            <person name="Bunk B."/>
            <person name="Sproer C."/>
            <person name="Streit W.R."/>
            <person name="Rodriguez L.M."/>
            <person name="Overmann J."/>
            <person name="Jimenez D.J."/>
        </authorList>
    </citation>
    <scope>NUCLEOTIDE SEQUENCE</scope>
    <source>
        <strain evidence="1">MAG 4196</strain>
    </source>
</reference>
<evidence type="ECO:0000313" key="2">
    <source>
        <dbReference type="Proteomes" id="UP001217476"/>
    </source>
</evidence>
<dbReference type="AlphaFoldDB" id="A0AAJ5VYA3"/>
<proteinExistence type="predicted"/>
<evidence type="ECO:0000313" key="1">
    <source>
        <dbReference type="EMBL" id="WEK05748.1"/>
    </source>
</evidence>
<dbReference type="EMBL" id="CP119312">
    <property type="protein sequence ID" value="WEK05748.1"/>
    <property type="molecule type" value="Genomic_DNA"/>
</dbReference>
<name>A0AAJ5VYA3_9HYPH</name>
<sequence length="60" mass="6852">MGEIVFLDVVQRKKSENLQTLWDAYVEARARCEKSLSMEDGMAAGRAWAAWLDAFRAVYP</sequence>
<organism evidence="1 2">
    <name type="scientific">Candidatus Devosia phytovorans</name>
    <dbReference type="NCBI Taxonomy" id="3121372"/>
    <lineage>
        <taxon>Bacteria</taxon>
        <taxon>Pseudomonadati</taxon>
        <taxon>Pseudomonadota</taxon>
        <taxon>Alphaproteobacteria</taxon>
        <taxon>Hyphomicrobiales</taxon>
        <taxon>Devosiaceae</taxon>
        <taxon>Devosia</taxon>
    </lineage>
</organism>
<gene>
    <name evidence="1" type="ORF">P0Y65_05695</name>
</gene>
<dbReference type="Proteomes" id="UP001217476">
    <property type="component" value="Chromosome"/>
</dbReference>
<protein>
    <submittedName>
        <fullName evidence="1">Uncharacterized protein</fullName>
    </submittedName>
</protein>
<accession>A0AAJ5VYA3</accession>